<evidence type="ECO:0008006" key="4">
    <source>
        <dbReference type="Google" id="ProtNLM"/>
    </source>
</evidence>
<accession>A0ABX2XJX5</accession>
<comment type="caution">
    <text evidence="2">The sequence shown here is derived from an EMBL/GenBank/DDBJ whole genome shotgun (WGS) entry which is preliminary data.</text>
</comment>
<gene>
    <name evidence="2" type="ORF">FLP_09140</name>
</gene>
<dbReference type="InterPro" id="IPR036249">
    <property type="entry name" value="Thioredoxin-like_sf"/>
</dbReference>
<feature type="signal peptide" evidence="1">
    <location>
        <begin position="1"/>
        <end position="19"/>
    </location>
</feature>
<dbReference type="Gene3D" id="3.40.30.10">
    <property type="entry name" value="Glutaredoxin"/>
    <property type="match status" value="1"/>
</dbReference>
<name>A0ABX2XJX5_9FLAO</name>
<dbReference type="EMBL" id="LVEN01000013">
    <property type="protein sequence ID" value="OCB75620.1"/>
    <property type="molecule type" value="Genomic_DNA"/>
</dbReference>
<dbReference type="SUPFAM" id="SSF52833">
    <property type="entry name" value="Thioredoxin-like"/>
    <property type="match status" value="1"/>
</dbReference>
<dbReference type="Proteomes" id="UP000093343">
    <property type="component" value="Unassembled WGS sequence"/>
</dbReference>
<keyword evidence="1" id="KW-0732">Signal</keyword>
<proteinExistence type="predicted"/>
<organism evidence="2 3">
    <name type="scientific">Flavobacterium piscis</name>
    <dbReference type="NCBI Taxonomy" id="1114874"/>
    <lineage>
        <taxon>Bacteria</taxon>
        <taxon>Pseudomonadati</taxon>
        <taxon>Bacteroidota</taxon>
        <taxon>Flavobacteriia</taxon>
        <taxon>Flavobacteriales</taxon>
        <taxon>Flavobacteriaceae</taxon>
        <taxon>Flavobacterium</taxon>
    </lineage>
</organism>
<sequence>MKQKLLIFLFILGSSFLHSQNLVWKTNMIDALKMCDEQRKPLLIFFTSSGTSQSIQNEVFATRDFLDWSNKNIILLKLDLSDATLSPEDREQNVKLKEALGIEELPKVCLATASIRKNKPMINKLGLLDYNFGGAKKWISDAKMILNGE</sequence>
<evidence type="ECO:0000313" key="3">
    <source>
        <dbReference type="Proteomes" id="UP000093343"/>
    </source>
</evidence>
<feature type="chain" id="PRO_5046168598" description="Thioredoxin family protein" evidence="1">
    <location>
        <begin position="20"/>
        <end position="149"/>
    </location>
</feature>
<dbReference type="RefSeq" id="WP_065449226.1">
    <property type="nucleotide sequence ID" value="NZ_LVEN01000013.1"/>
</dbReference>
<reference evidence="3" key="1">
    <citation type="submission" date="2016-03" db="EMBL/GenBank/DDBJ databases">
        <title>Draft genome sequence of Paenibacillus glacialis DSM 22343.</title>
        <authorList>
            <person name="Shin S.-K."/>
            <person name="Yi H."/>
        </authorList>
    </citation>
    <scope>NUCLEOTIDE SEQUENCE [LARGE SCALE GENOMIC DNA]</scope>
    <source>
        <strain evidence="3">CCUG 60099</strain>
    </source>
</reference>
<protein>
    <recommendedName>
        <fullName evidence="4">Thioredoxin family protein</fullName>
    </recommendedName>
</protein>
<evidence type="ECO:0000256" key="1">
    <source>
        <dbReference type="SAM" id="SignalP"/>
    </source>
</evidence>
<keyword evidence="3" id="KW-1185">Reference proteome</keyword>
<evidence type="ECO:0000313" key="2">
    <source>
        <dbReference type="EMBL" id="OCB75620.1"/>
    </source>
</evidence>